<dbReference type="InterPro" id="IPR045885">
    <property type="entry name" value="GalNAc-T"/>
</dbReference>
<dbReference type="RefSeq" id="XP_013416189.1">
    <property type="nucleotide sequence ID" value="XM_013560735.1"/>
</dbReference>
<dbReference type="Pfam" id="PF00535">
    <property type="entry name" value="Glycos_transf_2"/>
    <property type="match status" value="1"/>
</dbReference>
<proteinExistence type="inferred from homology"/>
<evidence type="ECO:0000313" key="16">
    <source>
        <dbReference type="RefSeq" id="XP_013416189.1"/>
    </source>
</evidence>
<accession>A0A1S3K0M0</accession>
<dbReference type="STRING" id="7574.A0A1S3K0M0"/>
<dbReference type="OrthoDB" id="5988548at2759"/>
<evidence type="ECO:0000256" key="12">
    <source>
        <dbReference type="ARBA" id="ARBA00023211"/>
    </source>
</evidence>
<keyword evidence="13" id="KW-0808">Transferase</keyword>
<dbReference type="GO" id="GO:0005112">
    <property type="term" value="F:Notch binding"/>
    <property type="evidence" value="ECO:0007669"/>
    <property type="project" value="TreeGrafter"/>
</dbReference>
<dbReference type="GO" id="GO:0000139">
    <property type="term" value="C:Golgi membrane"/>
    <property type="evidence" value="ECO:0007669"/>
    <property type="project" value="UniProtKB-SubCell"/>
</dbReference>
<evidence type="ECO:0000256" key="4">
    <source>
        <dbReference type="ARBA" id="ARBA00022692"/>
    </source>
</evidence>
<evidence type="ECO:0000256" key="3">
    <source>
        <dbReference type="ARBA" id="ARBA00005680"/>
    </source>
</evidence>
<evidence type="ECO:0000256" key="13">
    <source>
        <dbReference type="RuleBase" id="RU361242"/>
    </source>
</evidence>
<evidence type="ECO:0000256" key="11">
    <source>
        <dbReference type="ARBA" id="ARBA00023180"/>
    </source>
</evidence>
<evidence type="ECO:0000256" key="1">
    <source>
        <dbReference type="ARBA" id="ARBA00001936"/>
    </source>
</evidence>
<dbReference type="InterPro" id="IPR001173">
    <property type="entry name" value="Glyco_trans_2-like"/>
</dbReference>
<dbReference type="GeneID" id="106177832"/>
<dbReference type="SUPFAM" id="SSF53448">
    <property type="entry name" value="Nucleotide-diphospho-sugar transferases"/>
    <property type="match status" value="1"/>
</dbReference>
<keyword evidence="7 13" id="KW-1133">Transmembrane helix</keyword>
<evidence type="ECO:0000256" key="6">
    <source>
        <dbReference type="ARBA" id="ARBA00022968"/>
    </source>
</evidence>
<keyword evidence="9 13" id="KW-0472">Membrane</keyword>
<comment type="pathway">
    <text evidence="13">Protein modification; protein glycosylation.</text>
</comment>
<evidence type="ECO:0000259" key="14">
    <source>
        <dbReference type="SMART" id="SM00458"/>
    </source>
</evidence>
<evidence type="ECO:0000256" key="2">
    <source>
        <dbReference type="ARBA" id="ARBA00004323"/>
    </source>
</evidence>
<keyword evidence="4 13" id="KW-0812">Transmembrane</keyword>
<dbReference type="SUPFAM" id="SSF50370">
    <property type="entry name" value="Ricin B-like lectins"/>
    <property type="match status" value="1"/>
</dbReference>
<dbReference type="GO" id="GO:0008593">
    <property type="term" value="P:regulation of Notch signaling pathway"/>
    <property type="evidence" value="ECO:0007669"/>
    <property type="project" value="TreeGrafter"/>
</dbReference>
<keyword evidence="12 13" id="KW-0464">Manganese</keyword>
<evidence type="ECO:0000256" key="7">
    <source>
        <dbReference type="ARBA" id="ARBA00022989"/>
    </source>
</evidence>
<feature type="transmembrane region" description="Helical" evidence="13">
    <location>
        <begin position="7"/>
        <end position="27"/>
    </location>
</feature>
<reference evidence="16 17" key="1">
    <citation type="submission" date="2025-04" db="UniProtKB">
        <authorList>
            <consortium name="RefSeq"/>
        </authorList>
    </citation>
    <scope>IDENTIFICATION</scope>
    <source>
        <tissue evidence="16 17">Gonads</tissue>
    </source>
</reference>
<dbReference type="PROSITE" id="PS50231">
    <property type="entry name" value="RICIN_B_LECTIN"/>
    <property type="match status" value="1"/>
</dbReference>
<keyword evidence="8 13" id="KW-0333">Golgi apparatus</keyword>
<dbReference type="Proteomes" id="UP000085678">
    <property type="component" value="Unplaced"/>
</dbReference>
<dbReference type="GO" id="GO:0004653">
    <property type="term" value="F:polypeptide N-acetylgalactosaminyltransferase activity"/>
    <property type="evidence" value="ECO:0007669"/>
    <property type="project" value="TreeGrafter"/>
</dbReference>
<comment type="similarity">
    <text evidence="3 13">Belongs to the glycosyltransferase 2 family. GalNAc-T subfamily.</text>
</comment>
<keyword evidence="15" id="KW-1185">Reference proteome</keyword>
<dbReference type="PANTHER" id="PTHR11675:SF63">
    <property type="entry name" value="POLYPEPTIDE N-ACETYLGALACTOSAMINYLTRANSFERASE"/>
    <property type="match status" value="1"/>
</dbReference>
<dbReference type="EC" id="2.4.1.-" evidence="13"/>
<comment type="subcellular location">
    <subcellularLocation>
        <location evidence="2 13">Golgi apparatus membrane</location>
        <topology evidence="2 13">Single-pass type II membrane protein</topology>
    </subcellularLocation>
</comment>
<evidence type="ECO:0000256" key="9">
    <source>
        <dbReference type="ARBA" id="ARBA00023136"/>
    </source>
</evidence>
<keyword evidence="6" id="KW-0735">Signal-anchor</keyword>
<name>A0A1S3K0M0_LINAN</name>
<dbReference type="CDD" id="cd23440">
    <property type="entry name" value="beta-trefoil_Ricin_GALNT11"/>
    <property type="match status" value="1"/>
</dbReference>
<comment type="cofactor">
    <cofactor evidence="1 13">
        <name>Mn(2+)</name>
        <dbReference type="ChEBI" id="CHEBI:29035"/>
    </cofactor>
</comment>
<dbReference type="Pfam" id="PF00652">
    <property type="entry name" value="Ricin_B_lectin"/>
    <property type="match status" value="1"/>
</dbReference>
<evidence type="ECO:0000313" key="15">
    <source>
        <dbReference type="Proteomes" id="UP000085678"/>
    </source>
</evidence>
<evidence type="ECO:0000313" key="17">
    <source>
        <dbReference type="RefSeq" id="XP_013416190.1"/>
    </source>
</evidence>
<dbReference type="GO" id="GO:0006493">
    <property type="term" value="P:protein O-linked glycosylation"/>
    <property type="evidence" value="ECO:0007669"/>
    <property type="project" value="TreeGrafter"/>
</dbReference>
<dbReference type="GO" id="GO:0030246">
    <property type="term" value="F:carbohydrate binding"/>
    <property type="evidence" value="ECO:0007669"/>
    <property type="project" value="UniProtKB-KW"/>
</dbReference>
<dbReference type="FunFam" id="3.90.550.10:FF:000053">
    <property type="entry name" value="Polypeptide N-acetylgalactosaminyltransferase"/>
    <property type="match status" value="1"/>
</dbReference>
<dbReference type="RefSeq" id="XP_013416190.1">
    <property type="nucleotide sequence ID" value="XM_013560736.1"/>
</dbReference>
<dbReference type="AlphaFoldDB" id="A0A1S3K0M0"/>
<dbReference type="UniPathway" id="UPA00378"/>
<dbReference type="InterPro" id="IPR029044">
    <property type="entry name" value="Nucleotide-diphossugar_trans"/>
</dbReference>
<sequence length="656" mass="75491">MAKPYKFFCYGVILTSLSWAVIIYLFLNLSAFEAGKGQVPRQARLIPRNPGIQHVDIESEEFRAHDMMPHHRLGDEGQGHQSYLEGEGHVHHDMAEQNEVLRIEKKNQVNGGWAGKRPHDRDKPEDMADKQIAAIHAPGDIKDIGLIRSPEDQKIRDEGYRLYAFNQLISDRIGFHRQIPDTRHQLCSRRSYPSSLPKASIVICFYNEAWTALMRTVYSILDRTPPHLLEEIILVDDFSDLDHLKRQLDSYVEENLPKVKVIHNQKREGLMRARSLGSDKAKGQVVVFLDSHCEVNAMWLEPLLTRIADDRKHVVMPIIDIIDADTFVYKDSPLVRGGFNWGLYFRWDQIPTKLLQKKEDYVKPLRSPTMAGGLFAIDRDYFNYLGKYDPGMDIWGGENLEISFRIWQCGGTLELMPCSRVGHIFRKRRPYGSPTGEDTTLKNSLRSAHVWMDDYINYYFRVRPDAKSRSYGDISERLSLRKRLGCKSFKWYLENIYPEQTFPNEKGVAPEVDRQVARKWPKREIIRKGMLKHLNSNTCVASEQGVHTKRSMLILVPCKPGEATQIWTESQTGEFLLSGLLCLDSEGDVRGKVYPRLMKCHFEQGTQQWLWAGKSTKQLYNPASGKCLSLTQSATGTYLTLMFCQDSVDSFDIVKL</sequence>
<organism evidence="15 17">
    <name type="scientific">Lingula anatina</name>
    <name type="common">Brachiopod</name>
    <name type="synonym">Lingula unguis</name>
    <dbReference type="NCBI Taxonomy" id="7574"/>
    <lineage>
        <taxon>Eukaryota</taxon>
        <taxon>Metazoa</taxon>
        <taxon>Spiralia</taxon>
        <taxon>Lophotrochozoa</taxon>
        <taxon>Brachiopoda</taxon>
        <taxon>Linguliformea</taxon>
        <taxon>Lingulata</taxon>
        <taxon>Lingulida</taxon>
        <taxon>Linguloidea</taxon>
        <taxon>Lingulidae</taxon>
        <taxon>Lingula</taxon>
    </lineage>
</organism>
<keyword evidence="13" id="KW-0328">Glycosyltransferase</keyword>
<dbReference type="Gene3D" id="2.80.10.50">
    <property type="match status" value="1"/>
</dbReference>
<dbReference type="CDD" id="cd02510">
    <property type="entry name" value="pp-GalNAc-T"/>
    <property type="match status" value="1"/>
</dbReference>
<gene>
    <name evidence="16 17" type="primary">LOC106177832</name>
</gene>
<evidence type="ECO:0000256" key="5">
    <source>
        <dbReference type="ARBA" id="ARBA00022734"/>
    </source>
</evidence>
<dbReference type="InterPro" id="IPR000772">
    <property type="entry name" value="Ricin_B_lectin"/>
</dbReference>
<dbReference type="PANTHER" id="PTHR11675">
    <property type="entry name" value="N-ACETYLGALACTOSAMINYLTRANSFERASE"/>
    <property type="match status" value="1"/>
</dbReference>
<dbReference type="SMART" id="SM00458">
    <property type="entry name" value="RICIN"/>
    <property type="match status" value="1"/>
</dbReference>
<evidence type="ECO:0000256" key="10">
    <source>
        <dbReference type="ARBA" id="ARBA00023157"/>
    </source>
</evidence>
<dbReference type="KEGG" id="lak:106177832"/>
<keyword evidence="5 13" id="KW-0430">Lectin</keyword>
<dbReference type="Gene3D" id="3.90.550.10">
    <property type="entry name" value="Spore Coat Polysaccharide Biosynthesis Protein SpsA, Chain A"/>
    <property type="match status" value="1"/>
</dbReference>
<feature type="domain" description="Ricin B lectin" evidence="14">
    <location>
        <begin position="527"/>
        <end position="654"/>
    </location>
</feature>
<dbReference type="InterPro" id="IPR035992">
    <property type="entry name" value="Ricin_B-like_lectins"/>
</dbReference>
<keyword evidence="11" id="KW-0325">Glycoprotein</keyword>
<evidence type="ECO:0000256" key="8">
    <source>
        <dbReference type="ARBA" id="ARBA00023034"/>
    </source>
</evidence>
<protein>
    <recommendedName>
        <fullName evidence="13">Polypeptide N-acetylgalactosaminyltransferase</fullName>
        <ecNumber evidence="13">2.4.1.-</ecNumber>
    </recommendedName>
    <alternativeName>
        <fullName evidence="13">Protein-UDP acetylgalactosaminyltransferase</fullName>
    </alternativeName>
</protein>
<keyword evidence="10 13" id="KW-1015">Disulfide bond</keyword>